<dbReference type="EC" id="3.2.1.39" evidence="3"/>
<evidence type="ECO:0000256" key="6">
    <source>
        <dbReference type="ARBA" id="ARBA00023295"/>
    </source>
</evidence>
<accession>A0A3N1NP35</accession>
<dbReference type="InterPro" id="IPR005200">
    <property type="entry name" value="Endo-beta-glucanase"/>
</dbReference>
<evidence type="ECO:0000313" key="10">
    <source>
        <dbReference type="EMBL" id="ROQ21494.1"/>
    </source>
</evidence>
<keyword evidence="7" id="KW-0961">Cell wall biogenesis/degradation</keyword>
<keyword evidence="4" id="KW-0378">Hydrolase</keyword>
<evidence type="ECO:0000256" key="5">
    <source>
        <dbReference type="ARBA" id="ARBA00023277"/>
    </source>
</evidence>
<dbReference type="Pfam" id="PF17652">
    <property type="entry name" value="Glyco_hydro81C"/>
    <property type="match status" value="1"/>
</dbReference>
<evidence type="ECO:0000313" key="11">
    <source>
        <dbReference type="Proteomes" id="UP000273643"/>
    </source>
</evidence>
<name>A0A3N1NP35_9GAMM</name>
<proteinExistence type="inferred from homology"/>
<keyword evidence="6" id="KW-0326">Glycosidase</keyword>
<comment type="similarity">
    <text evidence="2">Belongs to the glycosyl hydrolase 81 family.</text>
</comment>
<dbReference type="PANTHER" id="PTHR31983:SF0">
    <property type="entry name" value="GLUCAN ENDO-1,3-BETA-D-GLUCOSIDASE 2"/>
    <property type="match status" value="1"/>
</dbReference>
<dbReference type="PROSITE" id="PS52008">
    <property type="entry name" value="GH81"/>
    <property type="match status" value="1"/>
</dbReference>
<dbReference type="GO" id="GO:0071555">
    <property type="term" value="P:cell wall organization"/>
    <property type="evidence" value="ECO:0007669"/>
    <property type="project" value="UniProtKB-KW"/>
</dbReference>
<dbReference type="AlphaFoldDB" id="A0A3N1NP35"/>
<dbReference type="EMBL" id="RJUK01000001">
    <property type="protein sequence ID" value="ROQ21494.1"/>
    <property type="molecule type" value="Genomic_DNA"/>
</dbReference>
<dbReference type="PROSITE" id="PS51257">
    <property type="entry name" value="PROKAR_LIPOPROTEIN"/>
    <property type="match status" value="1"/>
</dbReference>
<comment type="catalytic activity">
    <reaction evidence="1">
        <text>Hydrolysis of (1-&gt;3)-beta-D-glucosidic linkages in (1-&gt;3)-beta-D-glucans.</text>
        <dbReference type="EC" id="3.2.1.39"/>
    </reaction>
</comment>
<evidence type="ECO:0000256" key="4">
    <source>
        <dbReference type="ARBA" id="ARBA00022801"/>
    </source>
</evidence>
<evidence type="ECO:0000256" key="3">
    <source>
        <dbReference type="ARBA" id="ARBA00012780"/>
    </source>
</evidence>
<feature type="domain" description="Glycosyl hydrolase family 81 C-terminal" evidence="9">
    <location>
        <begin position="401"/>
        <end position="733"/>
    </location>
</feature>
<gene>
    <name evidence="10" type="ORF">EDC38_2118</name>
</gene>
<keyword evidence="5" id="KW-0119">Carbohydrate metabolism</keyword>
<evidence type="ECO:0000256" key="2">
    <source>
        <dbReference type="ARBA" id="ARBA00010730"/>
    </source>
</evidence>
<protein>
    <recommendedName>
        <fullName evidence="3">glucan endo-1,3-beta-D-glucosidase</fullName>
        <ecNumber evidence="3">3.2.1.39</ecNumber>
    </recommendedName>
</protein>
<organism evidence="10 11">
    <name type="scientific">Marinimicrobium koreense</name>
    <dbReference type="NCBI Taxonomy" id="306545"/>
    <lineage>
        <taxon>Bacteria</taxon>
        <taxon>Pseudomonadati</taxon>
        <taxon>Pseudomonadota</taxon>
        <taxon>Gammaproteobacteria</taxon>
        <taxon>Cellvibrionales</taxon>
        <taxon>Cellvibrionaceae</taxon>
        <taxon>Marinimicrobium</taxon>
    </lineage>
</organism>
<dbReference type="Gene3D" id="2.70.98.30">
    <property type="entry name" value="Golgi alpha-mannosidase II, domain 4"/>
    <property type="match status" value="1"/>
</dbReference>
<evidence type="ECO:0000256" key="1">
    <source>
        <dbReference type="ARBA" id="ARBA00000382"/>
    </source>
</evidence>
<sequence length="814" mass="90122">MSRARVVFSVVVLGVALAGCQPPGEHGAGSVSLSIQPQSYQCQEERGQARLTSAGVVKAQVPSCGGMVQPLPLQPNVVAPAARKPTMAHRWWGNVTFFGAHAVDDPDGPGHITPDPLMARITERGMRLMGMPAGLGVQEKGVTYPVPEPLSEVFDGIAVANSQFDRLDAYVRDYSDGTVSLEWRNGHRPVMSATFVQGSPYVYLSVFRGDLQIRTLEPDGERKGIFYRQGNTLGLWTDVSGNRNHFLLTGHGTTEFTGVNGSEITAASRNSHFTLTWLPAPQSGPSAAMIGDFIAHARQPVDEVEVDYRVDPDSYRVTVSHQYRYRSEPVKTLAGLQPLQWKNSKQALTDYEVRSARGVMRFAVTGSFAYELPSVGVLPGLPAGLGDYDPQRLRALVHDFMAQDPQDWNRATDTYFAGKNYGKVAELALLAREEGLEPEANRLIDWLKSELEDWFTVDPAEQTRYFVYDDRWNTVLGVHESFGTHQALNDHHFHYGYFVRAAAEICRVDPGWCTKDRWGLMVELLIRDFAAGRDDPQFPYLRYFDPALGFSWASGAANYLLGNNNESTSEAATAYGAVVLYGLVTEQPELVERGVYLHASTAAAFWEYWNDIDGYRERPAIYRNFPDAYDKLTTSIVWGAGHVFTTWFSEAHAHILGIQGLPLSPLVLHLGQYPDYLADYVALGLSESGNGKPSGLRDGHWRDIWWNIWAMTDADAALADMTETGFEYVPEEGETRAHTYQWVHAWTELGHLRSGAGQVTADYPAAVVFESGAQTTYLAYNFGNTERIVNFSDGVRLKVAPGAFGIRKVPSHGG</sequence>
<comment type="caution">
    <text evidence="10">The sequence shown here is derived from an EMBL/GenBank/DDBJ whole genome shotgun (WGS) entry which is preliminary data.</text>
</comment>
<dbReference type="OrthoDB" id="5480482at2"/>
<dbReference type="Proteomes" id="UP000273643">
    <property type="component" value="Unassembled WGS sequence"/>
</dbReference>
<dbReference type="GO" id="GO:0000272">
    <property type="term" value="P:polysaccharide catabolic process"/>
    <property type="evidence" value="ECO:0007669"/>
    <property type="project" value="UniProtKB-KW"/>
</dbReference>
<dbReference type="RefSeq" id="WP_123638477.1">
    <property type="nucleotide sequence ID" value="NZ_RJUK01000001.1"/>
</dbReference>
<dbReference type="PANTHER" id="PTHR31983">
    <property type="entry name" value="ENDO-1,3(4)-BETA-GLUCANASE 1"/>
    <property type="match status" value="1"/>
</dbReference>
<evidence type="ECO:0000256" key="7">
    <source>
        <dbReference type="ARBA" id="ARBA00023316"/>
    </source>
</evidence>
<reference evidence="10 11" key="1">
    <citation type="submission" date="2018-11" db="EMBL/GenBank/DDBJ databases">
        <title>Genomic Encyclopedia of Type Strains, Phase IV (KMG-IV): sequencing the most valuable type-strain genomes for metagenomic binning, comparative biology and taxonomic classification.</title>
        <authorList>
            <person name="Goeker M."/>
        </authorList>
    </citation>
    <scope>NUCLEOTIDE SEQUENCE [LARGE SCALE GENOMIC DNA]</scope>
    <source>
        <strain evidence="10 11">DSM 16974</strain>
    </source>
</reference>
<keyword evidence="8" id="KW-0624">Polysaccharide degradation</keyword>
<evidence type="ECO:0000256" key="8">
    <source>
        <dbReference type="ARBA" id="ARBA00023326"/>
    </source>
</evidence>
<dbReference type="GO" id="GO:0042973">
    <property type="term" value="F:glucan endo-1,3-beta-D-glucosidase activity"/>
    <property type="evidence" value="ECO:0007669"/>
    <property type="project" value="UniProtKB-EC"/>
</dbReference>
<dbReference type="InterPro" id="IPR040720">
    <property type="entry name" value="GH81_C"/>
</dbReference>
<evidence type="ECO:0000259" key="9">
    <source>
        <dbReference type="Pfam" id="PF17652"/>
    </source>
</evidence>
<keyword evidence="11" id="KW-1185">Reference proteome</keyword>
<dbReference type="GO" id="GO:0052861">
    <property type="term" value="F:endo-1,3(4)-beta-glucanase activity"/>
    <property type="evidence" value="ECO:0007669"/>
    <property type="project" value="InterPro"/>
</dbReference>